<dbReference type="AlphaFoldDB" id="A0A6N4TLE8"/>
<dbReference type="RefSeq" id="WP_163052376.1">
    <property type="nucleotide sequence ID" value="NZ_AP019695.1"/>
</dbReference>
<gene>
    <name evidence="1" type="ORF">Aargi30884_25310</name>
</gene>
<name>A0A6N4TLE8_9FIRM</name>
<reference evidence="2" key="1">
    <citation type="submission" date="2019-05" db="EMBL/GenBank/DDBJ databases">
        <title>Complete genome sequencing of Absiella argi strain JCM 30884.</title>
        <authorList>
            <person name="Sakamoto M."/>
            <person name="Murakami T."/>
            <person name="Mori H."/>
        </authorList>
    </citation>
    <scope>NUCLEOTIDE SEQUENCE [LARGE SCALE GENOMIC DNA]</scope>
    <source>
        <strain evidence="2">JCM 30884</strain>
    </source>
</reference>
<dbReference type="EMBL" id="AP019695">
    <property type="protein sequence ID" value="BBK23628.1"/>
    <property type="molecule type" value="Genomic_DNA"/>
</dbReference>
<evidence type="ECO:0000313" key="1">
    <source>
        <dbReference type="EMBL" id="BBK23628.1"/>
    </source>
</evidence>
<proteinExistence type="predicted"/>
<organism evidence="1 2">
    <name type="scientific">Amedibacterium intestinale</name>
    <dbReference type="NCBI Taxonomy" id="2583452"/>
    <lineage>
        <taxon>Bacteria</taxon>
        <taxon>Bacillati</taxon>
        <taxon>Bacillota</taxon>
        <taxon>Erysipelotrichia</taxon>
        <taxon>Erysipelotrichales</taxon>
        <taxon>Erysipelotrichaceae</taxon>
        <taxon>Amedibacterium</taxon>
    </lineage>
</organism>
<dbReference type="KEGG" id="aarg:Aargi30884_25310"/>
<protein>
    <submittedName>
        <fullName evidence="1">Uncharacterized protein</fullName>
    </submittedName>
</protein>
<keyword evidence="2" id="KW-1185">Reference proteome</keyword>
<sequence>MIEEMHKQQLMEYAEEVLQPLLAEDIAIMDTKTNEDGDTNIWLVEMEDGEEYWLLEGAYPMNIYKKSGILNNAGRAFEVHLQFIENMDNKEETMDRFQMINL</sequence>
<dbReference type="Proteomes" id="UP000464754">
    <property type="component" value="Chromosome"/>
</dbReference>
<evidence type="ECO:0000313" key="2">
    <source>
        <dbReference type="Proteomes" id="UP000464754"/>
    </source>
</evidence>
<accession>A0A6N4TLE8</accession>